<name>A0A2G8I9A2_PREIN</name>
<accession>A0A2G8I9A2</accession>
<gene>
    <name evidence="1" type="ORF">CTI18_01235</name>
</gene>
<reference evidence="1 2" key="1">
    <citation type="submission" date="2017-11" db="EMBL/GenBank/DDBJ databases">
        <title>Genome sequencing of Prevotella intermedia KCOM 1653.</title>
        <authorList>
            <person name="Kook J.-K."/>
            <person name="Park S.-N."/>
            <person name="Lim Y.K."/>
        </authorList>
    </citation>
    <scope>NUCLEOTIDE SEQUENCE [LARGE SCALE GENOMIC DNA]</scope>
    <source>
        <strain evidence="1 2">KCOM 1653</strain>
    </source>
</reference>
<evidence type="ECO:0000313" key="2">
    <source>
        <dbReference type="Proteomes" id="UP000230046"/>
    </source>
</evidence>
<organism evidence="1 2">
    <name type="scientific">Prevotella intermedia</name>
    <dbReference type="NCBI Taxonomy" id="28131"/>
    <lineage>
        <taxon>Bacteria</taxon>
        <taxon>Pseudomonadati</taxon>
        <taxon>Bacteroidota</taxon>
        <taxon>Bacteroidia</taxon>
        <taxon>Bacteroidales</taxon>
        <taxon>Prevotellaceae</taxon>
        <taxon>Prevotella</taxon>
    </lineage>
</organism>
<dbReference type="AlphaFoldDB" id="A0A2G8I9A2"/>
<dbReference type="EMBL" id="PEKN01000001">
    <property type="protein sequence ID" value="PIK20070.1"/>
    <property type="molecule type" value="Genomic_DNA"/>
</dbReference>
<sequence length="60" mass="7121">MFKQEIHLRKIFTNPFHFFHLLIRDIAVILNCANNKYNANKKGSQAMLASPFKLYKVHLF</sequence>
<evidence type="ECO:0000313" key="1">
    <source>
        <dbReference type="EMBL" id="PIK20070.1"/>
    </source>
</evidence>
<protein>
    <submittedName>
        <fullName evidence="1">Uncharacterized protein</fullName>
    </submittedName>
</protein>
<comment type="caution">
    <text evidence="1">The sequence shown here is derived from an EMBL/GenBank/DDBJ whole genome shotgun (WGS) entry which is preliminary data.</text>
</comment>
<proteinExistence type="predicted"/>
<dbReference type="Proteomes" id="UP000230046">
    <property type="component" value="Unassembled WGS sequence"/>
</dbReference>